<gene>
    <name evidence="5" type="ORF">GOQ09_10235</name>
</gene>
<dbReference type="PANTHER" id="PTHR43464">
    <property type="entry name" value="METHYLTRANSFERASE"/>
    <property type="match status" value="1"/>
</dbReference>
<dbReference type="RefSeq" id="WP_157616647.1">
    <property type="nucleotide sequence ID" value="NZ_CP046622.1"/>
</dbReference>
<dbReference type="GO" id="GO:0032259">
    <property type="term" value="P:methylation"/>
    <property type="evidence" value="ECO:0007669"/>
    <property type="project" value="UniProtKB-KW"/>
</dbReference>
<protein>
    <submittedName>
        <fullName evidence="5">Methyltransferase domain-containing protein</fullName>
    </submittedName>
</protein>
<dbReference type="SUPFAM" id="SSF53335">
    <property type="entry name" value="S-adenosyl-L-methionine-dependent methyltransferases"/>
    <property type="match status" value="1"/>
</dbReference>
<evidence type="ECO:0000313" key="5">
    <source>
        <dbReference type="EMBL" id="QGW84949.1"/>
    </source>
</evidence>
<organism evidence="5 6">
    <name type="scientific">Variovorax paradoxus</name>
    <dbReference type="NCBI Taxonomy" id="34073"/>
    <lineage>
        <taxon>Bacteria</taxon>
        <taxon>Pseudomonadati</taxon>
        <taxon>Pseudomonadota</taxon>
        <taxon>Betaproteobacteria</taxon>
        <taxon>Burkholderiales</taxon>
        <taxon>Comamonadaceae</taxon>
        <taxon>Variovorax</taxon>
    </lineage>
</organism>
<sequence length="296" mass="31434">MNIKQHTAEGHEQAALWNGRAGRAWVDAQASLDRLFAPFENLLVSEARTAAARRVLDVGCGTGATTLAIARTLGGEGACTGADISEPMIAAARARAEREGASASFICGDVQRYPFESASFDMIVSRFGVMFFDSPVQAFANLRHAANDGAALRAIAWRSAAENPFMTTAEQAAAPLLPNLPVRKPGAAGQFAFADRDRVASILEESGWGGIDIRAIDVECTFSESDLLGYLTRLGPVGLALQDEADERRRAEVVETVRAAFEPYVYGAGARFTAACWMIAAQALSVPAEPKGATHA</sequence>
<dbReference type="PANTHER" id="PTHR43464:SF19">
    <property type="entry name" value="UBIQUINONE BIOSYNTHESIS O-METHYLTRANSFERASE, MITOCHONDRIAL"/>
    <property type="match status" value="1"/>
</dbReference>
<name>A0A6I6HPX1_VARPD</name>
<dbReference type="Proteomes" id="UP000425817">
    <property type="component" value="Chromosome"/>
</dbReference>
<accession>A0A6I6HPX1</accession>
<evidence type="ECO:0000256" key="3">
    <source>
        <dbReference type="ARBA" id="ARBA00022691"/>
    </source>
</evidence>
<evidence type="ECO:0000256" key="2">
    <source>
        <dbReference type="ARBA" id="ARBA00022679"/>
    </source>
</evidence>
<dbReference type="AlphaFoldDB" id="A0A6I6HPX1"/>
<evidence type="ECO:0000259" key="4">
    <source>
        <dbReference type="Pfam" id="PF13649"/>
    </source>
</evidence>
<evidence type="ECO:0000256" key="1">
    <source>
        <dbReference type="ARBA" id="ARBA00022603"/>
    </source>
</evidence>
<reference evidence="5 6" key="1">
    <citation type="submission" date="2019-12" db="EMBL/GenBank/DDBJ databases">
        <title>Hybrid Genome Assemblies of two High G+C Isolates from Undergraduate Microbiology Courses.</title>
        <authorList>
            <person name="Ne Ville C.J."/>
            <person name="Enright D."/>
            <person name="Hernandez I."/>
            <person name="Dodsworth J."/>
            <person name="Orwin P.M."/>
        </authorList>
    </citation>
    <scope>NUCLEOTIDE SEQUENCE [LARGE SCALE GENOMIC DNA]</scope>
    <source>
        <strain evidence="5 6">CSUSB</strain>
    </source>
</reference>
<keyword evidence="3" id="KW-0949">S-adenosyl-L-methionine</keyword>
<dbReference type="Pfam" id="PF13649">
    <property type="entry name" value="Methyltransf_25"/>
    <property type="match status" value="1"/>
</dbReference>
<evidence type="ECO:0000313" key="6">
    <source>
        <dbReference type="Proteomes" id="UP000425817"/>
    </source>
</evidence>
<dbReference type="CDD" id="cd02440">
    <property type="entry name" value="AdoMet_MTases"/>
    <property type="match status" value="1"/>
</dbReference>
<feature type="domain" description="Methyltransferase" evidence="4">
    <location>
        <begin position="55"/>
        <end position="146"/>
    </location>
</feature>
<proteinExistence type="predicted"/>
<dbReference type="OrthoDB" id="9777638at2"/>
<dbReference type="EMBL" id="CP046622">
    <property type="protein sequence ID" value="QGW84949.1"/>
    <property type="molecule type" value="Genomic_DNA"/>
</dbReference>
<dbReference type="InterPro" id="IPR041698">
    <property type="entry name" value="Methyltransf_25"/>
</dbReference>
<keyword evidence="1 5" id="KW-0489">Methyltransferase</keyword>
<keyword evidence="2 5" id="KW-0808">Transferase</keyword>
<dbReference type="GO" id="GO:0008168">
    <property type="term" value="F:methyltransferase activity"/>
    <property type="evidence" value="ECO:0007669"/>
    <property type="project" value="UniProtKB-KW"/>
</dbReference>
<dbReference type="InterPro" id="IPR029063">
    <property type="entry name" value="SAM-dependent_MTases_sf"/>
</dbReference>
<dbReference type="Gene3D" id="3.40.50.150">
    <property type="entry name" value="Vaccinia Virus protein VP39"/>
    <property type="match status" value="1"/>
</dbReference>